<keyword evidence="2" id="KW-1185">Reference proteome</keyword>
<evidence type="ECO:0000313" key="2">
    <source>
        <dbReference type="Proteomes" id="UP000006075"/>
    </source>
</evidence>
<reference evidence="1 2" key="1">
    <citation type="submission" date="2012-07" db="EMBL/GenBank/DDBJ databases">
        <title>The Genome Sequence of Actinomyces neuii subsp. anitratus BVS029A5.</title>
        <authorList>
            <consortium name="The Broad Institute Genome Sequencing Platform"/>
            <person name="Earl A."/>
            <person name="Ward D."/>
            <person name="Feldgarden M."/>
            <person name="Gevers D."/>
            <person name="Saerens B."/>
            <person name="Vaneechoutte M."/>
            <person name="Walker B."/>
            <person name="Young S.K."/>
            <person name="Zeng Q."/>
            <person name="Gargeya S."/>
            <person name="Fitzgerald M."/>
            <person name="Haas B."/>
            <person name="Abouelleil A."/>
            <person name="Alvarado L."/>
            <person name="Arachchi H.M."/>
            <person name="Berlin A."/>
            <person name="Chapman S.B."/>
            <person name="Goldberg J."/>
            <person name="Griggs A."/>
            <person name="Gujja S."/>
            <person name="Hansen M."/>
            <person name="Howarth C."/>
            <person name="Imamovic A."/>
            <person name="Larimer J."/>
            <person name="McCowen C."/>
            <person name="Montmayeur A."/>
            <person name="Murphy C."/>
            <person name="Neiman D."/>
            <person name="Pearson M."/>
            <person name="Priest M."/>
            <person name="Roberts A."/>
            <person name="Saif S."/>
            <person name="Shea T."/>
            <person name="Sisk P."/>
            <person name="Sykes S."/>
            <person name="Wortman J."/>
            <person name="Nusbaum C."/>
            <person name="Birren B."/>
        </authorList>
    </citation>
    <scope>NUCLEOTIDE SEQUENCE [LARGE SCALE GENOMIC DNA]</scope>
    <source>
        <strain evidence="1 2">BVS029A5</strain>
    </source>
</reference>
<accession>K0YT34</accession>
<comment type="caution">
    <text evidence="1">The sequence shown here is derived from an EMBL/GenBank/DDBJ whole genome shotgun (WGS) entry which is preliminary data.</text>
</comment>
<protein>
    <submittedName>
        <fullName evidence="1">Uncharacterized protein</fullName>
    </submittedName>
</protein>
<sequence length="38" mass="4214">MIRLVIEFFGVSRTGGNSCSVRVKFFAYNGDLKIGDES</sequence>
<name>K0YT34_9ACTO</name>
<dbReference type="HOGENOM" id="CLU_3323517_0_0_11"/>
<organism evidence="1 2">
    <name type="scientific">Winkia neuii BV029A5</name>
    <dbReference type="NCBI Taxonomy" id="888439"/>
    <lineage>
        <taxon>Bacteria</taxon>
        <taxon>Bacillati</taxon>
        <taxon>Actinomycetota</taxon>
        <taxon>Actinomycetes</taxon>
        <taxon>Actinomycetales</taxon>
        <taxon>Actinomycetaceae</taxon>
        <taxon>Winkia</taxon>
    </lineage>
</organism>
<evidence type="ECO:0000313" key="1">
    <source>
        <dbReference type="EMBL" id="EJZ86598.1"/>
    </source>
</evidence>
<proteinExistence type="predicted"/>
<dbReference type="AlphaFoldDB" id="K0YT34"/>
<gene>
    <name evidence="1" type="ORF">HMPREF9240_00972</name>
</gene>
<dbReference type="Proteomes" id="UP000006075">
    <property type="component" value="Unassembled WGS sequence"/>
</dbReference>
<dbReference type="EMBL" id="AGWP01000005">
    <property type="protein sequence ID" value="EJZ86598.1"/>
    <property type="molecule type" value="Genomic_DNA"/>
</dbReference>